<keyword evidence="8" id="KW-1185">Reference proteome</keyword>
<dbReference type="Gene3D" id="3.40.50.300">
    <property type="entry name" value="P-loop containing nucleotide triphosphate hydrolases"/>
    <property type="match status" value="1"/>
</dbReference>
<evidence type="ECO:0000256" key="3">
    <source>
        <dbReference type="ARBA" id="ARBA00022777"/>
    </source>
</evidence>
<sequence>MSKEHNEEEYVEVKVKKSTLKYEKDLENLQIELLKFQNHVKAQGLKILIILEGRDGAGKGGSIKRLTEHLNPRGCRVVALSKPNVVEQTQWYFQRYVNHLPSAGEIVIFDRSWYNRAGVEYVMGFCTPEQHEQFLREVPLFEHMLFKSGVMLLKIYLSVSKEQQRKRFKERMKNPLKQYKLSPIDQKSQELWDKYTIAKYSMLLSSNTETCPWTIIDSNDKKQARLNLIRFILSQVEYPGKKDGKFARIDEGLVRSGEAEIFKMEAGAGKNKDIANSENENISQEVEDER</sequence>
<dbReference type="NCBIfam" id="TIGR03707">
    <property type="entry name" value="PPK2_P_aer"/>
    <property type="match status" value="1"/>
</dbReference>
<dbReference type="Pfam" id="PF03976">
    <property type="entry name" value="PPK2"/>
    <property type="match status" value="1"/>
</dbReference>
<reference evidence="7" key="1">
    <citation type="submission" date="2022-08" db="EMBL/GenBank/DDBJ databases">
        <authorList>
            <person name="Wang H."/>
        </authorList>
    </citation>
    <scope>NUCLEOTIDE SEQUENCE</scope>
    <source>
        <strain evidence="7">XJK33-1</strain>
    </source>
</reference>
<comment type="subunit">
    <text evidence="4">Homotetramer.</text>
</comment>
<keyword evidence="3 4" id="KW-0418">Kinase</keyword>
<name>A0ABT7I277_9BACT</name>
<feature type="domain" description="Polyphosphate kinase-2-related" evidence="6">
    <location>
        <begin position="19"/>
        <end position="242"/>
    </location>
</feature>
<comment type="caution">
    <text evidence="7">The sequence shown here is derived from an EMBL/GenBank/DDBJ whole genome shotgun (WGS) entry which is preliminary data.</text>
</comment>
<dbReference type="InterPro" id="IPR022486">
    <property type="entry name" value="PPK2_PA0141"/>
</dbReference>
<evidence type="ECO:0000256" key="4">
    <source>
        <dbReference type="RuleBase" id="RU369062"/>
    </source>
</evidence>
<dbReference type="PANTHER" id="PTHR34383:SF1">
    <property type="entry name" value="ADP-POLYPHOSPHATE PHOSPHOTRANSFERASE"/>
    <property type="match status" value="1"/>
</dbReference>
<evidence type="ECO:0000256" key="2">
    <source>
        <dbReference type="ARBA" id="ARBA00022679"/>
    </source>
</evidence>
<accession>A0ABT7I277</accession>
<dbReference type="Proteomes" id="UP001176223">
    <property type="component" value="Unassembled WGS sequence"/>
</dbReference>
<dbReference type="GO" id="GO:0008976">
    <property type="term" value="F:polyphosphate kinase activity"/>
    <property type="evidence" value="ECO:0007669"/>
    <property type="project" value="UniProtKB-EC"/>
</dbReference>
<organism evidence="7 8">
    <name type="scientific">Campylobacter felis</name>
    <dbReference type="NCBI Taxonomy" id="2974565"/>
    <lineage>
        <taxon>Bacteria</taxon>
        <taxon>Pseudomonadati</taxon>
        <taxon>Campylobacterota</taxon>
        <taxon>Epsilonproteobacteria</taxon>
        <taxon>Campylobacterales</taxon>
        <taxon>Campylobacteraceae</taxon>
        <taxon>Campylobacter</taxon>
    </lineage>
</organism>
<dbReference type="EMBL" id="JANURU010000003">
    <property type="protein sequence ID" value="MDL0146395.1"/>
    <property type="molecule type" value="Genomic_DNA"/>
</dbReference>
<evidence type="ECO:0000313" key="7">
    <source>
        <dbReference type="EMBL" id="MDL0146395.1"/>
    </source>
</evidence>
<dbReference type="PIRSF" id="PIRSF028756">
    <property type="entry name" value="PPK2_prd"/>
    <property type="match status" value="1"/>
</dbReference>
<evidence type="ECO:0000259" key="6">
    <source>
        <dbReference type="Pfam" id="PF03976"/>
    </source>
</evidence>
<dbReference type="EC" id="2.7.4.-" evidence="4"/>
<gene>
    <name evidence="7" type="primary">ppk2</name>
    <name evidence="7" type="ORF">NYG95_01890</name>
</gene>
<dbReference type="RefSeq" id="WP_270976640.1">
    <property type="nucleotide sequence ID" value="NZ_JANURS010000003.1"/>
</dbReference>
<comment type="function">
    <text evidence="4">Uses inorganic polyphosphate (polyP) as a donor to convert GDP to GTP or ADP to ATP.</text>
</comment>
<dbReference type="InterPro" id="IPR016898">
    <property type="entry name" value="Polyphosphate_phosphotransfera"/>
</dbReference>
<evidence type="ECO:0000313" key="8">
    <source>
        <dbReference type="Proteomes" id="UP001176223"/>
    </source>
</evidence>
<evidence type="ECO:0000256" key="1">
    <source>
        <dbReference type="ARBA" id="ARBA00009924"/>
    </source>
</evidence>
<dbReference type="SUPFAM" id="SSF52540">
    <property type="entry name" value="P-loop containing nucleoside triphosphate hydrolases"/>
    <property type="match status" value="1"/>
</dbReference>
<evidence type="ECO:0000256" key="5">
    <source>
        <dbReference type="SAM" id="MobiDB-lite"/>
    </source>
</evidence>
<dbReference type="InterPro" id="IPR022488">
    <property type="entry name" value="PPK2-related"/>
</dbReference>
<proteinExistence type="inferred from homology"/>
<dbReference type="PANTHER" id="PTHR34383">
    <property type="entry name" value="POLYPHOSPHATE:AMP PHOSPHOTRANSFERASE-RELATED"/>
    <property type="match status" value="1"/>
</dbReference>
<comment type="similarity">
    <text evidence="1 4">Belongs to the polyphosphate kinase 2 (PPK2) family. Class I subfamily.</text>
</comment>
<reference evidence="7" key="2">
    <citation type="journal article" date="2023" name="Microorganisms">
        <title>Isolation and Genomic Characteristics of Cat-Borne Campylobacter felis sp. nov. and Sheep-Borne Campylobacter ovis sp. nov.</title>
        <authorList>
            <person name="Wang H."/>
            <person name="Li Y."/>
            <person name="Gu Y."/>
            <person name="Zhou G."/>
            <person name="Chen X."/>
            <person name="Zhang X."/>
            <person name="Shao Z."/>
            <person name="Zhang J."/>
            <person name="Zhang M."/>
        </authorList>
    </citation>
    <scope>NUCLEOTIDE SEQUENCE</scope>
    <source>
        <strain evidence="7">XJK33-1</strain>
    </source>
</reference>
<keyword evidence="2 4" id="KW-0808">Transferase</keyword>
<dbReference type="InterPro" id="IPR027417">
    <property type="entry name" value="P-loop_NTPase"/>
</dbReference>
<protein>
    <recommendedName>
        <fullName evidence="4">ADP/GDP-polyphosphate phosphotransferase</fullName>
        <ecNumber evidence="4">2.7.4.-</ecNumber>
    </recommendedName>
    <alternativeName>
        <fullName evidence="4">Polyphosphate kinase PPK2</fullName>
    </alternativeName>
</protein>
<feature type="region of interest" description="Disordered" evidence="5">
    <location>
        <begin position="268"/>
        <end position="290"/>
    </location>
</feature>